<dbReference type="Pfam" id="PF16698">
    <property type="entry name" value="ADAM17_MPD"/>
    <property type="match status" value="1"/>
</dbReference>
<dbReference type="InterPro" id="IPR002870">
    <property type="entry name" value="Peptidase_M12B_N"/>
</dbReference>
<feature type="active site" evidence="14">
    <location>
        <position position="396"/>
    </location>
</feature>
<dbReference type="GO" id="GO:0004222">
    <property type="term" value="F:metalloendopeptidase activity"/>
    <property type="evidence" value="ECO:0007669"/>
    <property type="project" value="InterPro"/>
</dbReference>
<feature type="binding site" evidence="14">
    <location>
        <position position="399"/>
    </location>
    <ligand>
        <name>Zn(2+)</name>
        <dbReference type="ChEBI" id="CHEBI:29105"/>
        <note>catalytic</note>
    </ligand>
</feature>
<evidence type="ECO:0000313" key="19">
    <source>
        <dbReference type="Ensembl" id="ENSSTUP00000071123.1"/>
    </source>
</evidence>
<dbReference type="InterPro" id="IPR036436">
    <property type="entry name" value="Disintegrin_dom_sf"/>
</dbReference>
<evidence type="ECO:0000256" key="4">
    <source>
        <dbReference type="ARBA" id="ARBA00022692"/>
    </source>
</evidence>
<dbReference type="Pfam" id="PF00200">
    <property type="entry name" value="Disintegrin"/>
    <property type="match status" value="1"/>
</dbReference>
<evidence type="ECO:0000256" key="10">
    <source>
        <dbReference type="ARBA" id="ARBA00022989"/>
    </source>
</evidence>
<reference evidence="19" key="2">
    <citation type="submission" date="2025-08" db="UniProtKB">
        <authorList>
            <consortium name="Ensembl"/>
        </authorList>
    </citation>
    <scope>IDENTIFICATION</scope>
</reference>
<dbReference type="FunFam" id="4.10.70.10:FF:000003">
    <property type="entry name" value="Disintegrin and metalloproteinase domain-containing protein 17"/>
    <property type="match status" value="1"/>
</dbReference>
<evidence type="ECO:0000259" key="18">
    <source>
        <dbReference type="PROSITE" id="PS50215"/>
    </source>
</evidence>
<dbReference type="Ensembl" id="ENSSTUT00000075502.1">
    <property type="protein sequence ID" value="ENSSTUP00000071123.1"/>
    <property type="gene ID" value="ENSSTUG00000028571.1"/>
</dbReference>
<dbReference type="CDD" id="cd04270">
    <property type="entry name" value="ZnMc_TACE_like"/>
    <property type="match status" value="1"/>
</dbReference>
<feature type="domain" description="Peptidase M12B" evidence="18">
    <location>
        <begin position="215"/>
        <end position="464"/>
    </location>
</feature>
<dbReference type="SUPFAM" id="SSF55486">
    <property type="entry name" value="Metalloproteases ('zincins'), catalytic domain"/>
    <property type="match status" value="1"/>
</dbReference>
<keyword evidence="5 14" id="KW-0479">Metal-binding</keyword>
<keyword evidence="13" id="KW-1015">Disulfide bond</keyword>
<evidence type="ECO:0000256" key="5">
    <source>
        <dbReference type="ARBA" id="ARBA00022723"/>
    </source>
</evidence>
<reference evidence="19" key="1">
    <citation type="submission" date="2021-04" db="EMBL/GenBank/DDBJ databases">
        <authorList>
            <consortium name="Wellcome Sanger Institute Data Sharing"/>
        </authorList>
    </citation>
    <scope>NUCLEOTIDE SEQUENCE [LARGE SCALE GENOMIC DNA]</scope>
</reference>
<dbReference type="Proteomes" id="UP000472277">
    <property type="component" value="Chromosome 1"/>
</dbReference>
<feature type="transmembrane region" description="Helical" evidence="15">
    <location>
        <begin position="662"/>
        <end position="685"/>
    </location>
</feature>
<dbReference type="PANTHER" id="PTHR45702">
    <property type="entry name" value="ADAM10/ADAM17 METALLOPEPTIDASE FAMILY MEMBER"/>
    <property type="match status" value="1"/>
</dbReference>
<accession>A0A674BIM3</accession>
<keyword evidence="10 15" id="KW-1133">Transmembrane helix</keyword>
<sequence>MQIVFLFIVSLFLTNGATKPPAEVVDPEYGEWRDSMLSDFEVLPLASLQTHSVRRRDLQTQTHVERHLSFTALQRHFKLYLRTNTELFTEDFSAVFVGEDGQEDSYEVNRQNFFTGHVIGEENSRVQAHIDDNDFSAHILTDEAEYNIEPLWRFTSAPPDGRLLVYRPEDIRNISRLASPKVCGYVKADSNDLLPESMRSPLVREKRQVHDHRKNTCPLLLVADHRFFQEMGRGEESTTLNYLIELIDRVDDIYRSTSWDDEYKGYGVQIQQIIIEKLPTRVPPGEAHFNMRGSPVEGKDVWDVKKLLEQFSVDIADNASKVCLAHLFTYQDFDEGTLGLAYVAPSRQGIPGGLCSESKVASQITRAIYLNTGLTSTKNYGKTILTKEADLVTTHELGHNFGAEHDPDNIPYCAPREDQGGKYVMYPIAVSGDHVNNKLFSNCSKISIVKRLRNKAPVCFRERNSNVCGNSRVEQGEECDPGLLHINDDRCCTSDCKLRPTAKCSDRNSACCKQCQYEREGKVCQEPISATCKGKSYCTGNSSECPSPENAPDKTVCLDNGECLDGVCIPFCEAVKNLQSCACNETNSSCKVCCRSTSGVCAPFQDDGGDFIYLRKGKPCTVGFCDGAGKCMKQVQDVIERLWDFIDKLDINTFRKFLADNIVGSVVVFSLVFWVPLSILVHCVVARTAGSPLPPLESPRMATIQEDPSFDSHLDEEALEGDFPMGSSAPHSFEDLTERGPLARRSDKALSFRLQRQAHIRINSKETEC</sequence>
<dbReference type="GO" id="GO:0046872">
    <property type="term" value="F:metal ion binding"/>
    <property type="evidence" value="ECO:0007669"/>
    <property type="project" value="UniProtKB-KW"/>
</dbReference>
<keyword evidence="11" id="KW-0482">Metalloprotease</keyword>
<keyword evidence="6 16" id="KW-0732">Signal</keyword>
<evidence type="ECO:0000256" key="12">
    <source>
        <dbReference type="ARBA" id="ARBA00023136"/>
    </source>
</evidence>
<reference evidence="19" key="3">
    <citation type="submission" date="2025-09" db="UniProtKB">
        <authorList>
            <consortium name="Ensembl"/>
        </authorList>
    </citation>
    <scope>IDENTIFICATION</scope>
</reference>
<keyword evidence="8 14" id="KW-0862">Zinc</keyword>
<evidence type="ECO:0000256" key="9">
    <source>
        <dbReference type="ARBA" id="ARBA00022976"/>
    </source>
</evidence>
<evidence type="ECO:0000256" key="1">
    <source>
        <dbReference type="ARBA" id="ARBA00001947"/>
    </source>
</evidence>
<dbReference type="InterPro" id="IPR024079">
    <property type="entry name" value="MetalloPept_cat_dom_sf"/>
</dbReference>
<evidence type="ECO:0000256" key="15">
    <source>
        <dbReference type="SAM" id="Phobius"/>
    </source>
</evidence>
<comment type="subcellular location">
    <subcellularLocation>
        <location evidence="2">Membrane</location>
        <topology evidence="2">Single-pass type I membrane protein</topology>
    </subcellularLocation>
</comment>
<dbReference type="InterPro" id="IPR051489">
    <property type="entry name" value="ADAM_Metalloproteinase"/>
</dbReference>
<comment type="cofactor">
    <cofactor evidence="1">
        <name>Zn(2+)</name>
        <dbReference type="ChEBI" id="CHEBI:29105"/>
    </cofactor>
</comment>
<feature type="signal peptide" evidence="16">
    <location>
        <begin position="1"/>
        <end position="18"/>
    </location>
</feature>
<keyword evidence="4 15" id="KW-0812">Transmembrane</keyword>
<dbReference type="Gene3D" id="3.40.390.10">
    <property type="entry name" value="Collagenase (Catalytic Domain)"/>
    <property type="match status" value="1"/>
</dbReference>
<name>A0A674BIM3_SALTR</name>
<dbReference type="SUPFAM" id="SSF57552">
    <property type="entry name" value="Blood coagulation inhibitor (disintegrin)"/>
    <property type="match status" value="1"/>
</dbReference>
<dbReference type="FunFam" id="3.40.390.10:FF:000017">
    <property type="entry name" value="Disintegrin and metalloproteinase domain-containing protein 17"/>
    <property type="match status" value="1"/>
</dbReference>
<dbReference type="Gene3D" id="4.10.70.10">
    <property type="entry name" value="Disintegrin domain"/>
    <property type="match status" value="1"/>
</dbReference>
<feature type="binding site" evidence="14">
    <location>
        <position position="395"/>
    </location>
    <ligand>
        <name>Zn(2+)</name>
        <dbReference type="ChEBI" id="CHEBI:29105"/>
        <note>catalytic</note>
    </ligand>
</feature>
<feature type="chain" id="PRO_5025636778" evidence="16">
    <location>
        <begin position="19"/>
        <end position="769"/>
    </location>
</feature>
<evidence type="ECO:0000256" key="13">
    <source>
        <dbReference type="ARBA" id="ARBA00023157"/>
    </source>
</evidence>
<evidence type="ECO:0000256" key="6">
    <source>
        <dbReference type="ARBA" id="ARBA00022729"/>
    </source>
</evidence>
<evidence type="ECO:0000313" key="20">
    <source>
        <dbReference type="Proteomes" id="UP000472277"/>
    </source>
</evidence>
<keyword evidence="9" id="KW-0914">Notch signaling pathway</keyword>
<feature type="binding site" evidence="14">
    <location>
        <position position="405"/>
    </location>
    <ligand>
        <name>Zn(2+)</name>
        <dbReference type="ChEBI" id="CHEBI:29105"/>
        <note>catalytic</note>
    </ligand>
</feature>
<dbReference type="PROSITE" id="PS50214">
    <property type="entry name" value="DISINTEGRIN_2"/>
    <property type="match status" value="1"/>
</dbReference>
<dbReference type="PANTHER" id="PTHR45702:SF5">
    <property type="entry name" value="ADAM METALLOPEPTIDASE DOMAIN 17B"/>
    <property type="match status" value="1"/>
</dbReference>
<dbReference type="InterPro" id="IPR032029">
    <property type="entry name" value="ADAM17_MPD"/>
</dbReference>
<organism evidence="19 20">
    <name type="scientific">Salmo trutta</name>
    <name type="common">Brown trout</name>
    <dbReference type="NCBI Taxonomy" id="8032"/>
    <lineage>
        <taxon>Eukaryota</taxon>
        <taxon>Metazoa</taxon>
        <taxon>Chordata</taxon>
        <taxon>Craniata</taxon>
        <taxon>Vertebrata</taxon>
        <taxon>Euteleostomi</taxon>
        <taxon>Actinopterygii</taxon>
        <taxon>Neopterygii</taxon>
        <taxon>Teleostei</taxon>
        <taxon>Protacanthopterygii</taxon>
        <taxon>Salmoniformes</taxon>
        <taxon>Salmonidae</taxon>
        <taxon>Salmoninae</taxon>
        <taxon>Salmo</taxon>
    </lineage>
</organism>
<comment type="caution">
    <text evidence="14">Lacks conserved residue(s) required for the propagation of feature annotation.</text>
</comment>
<dbReference type="GO" id="GO:0007219">
    <property type="term" value="P:Notch signaling pathway"/>
    <property type="evidence" value="ECO:0007669"/>
    <property type="project" value="UniProtKB-KW"/>
</dbReference>
<keyword evidence="7" id="KW-0378">Hydrolase</keyword>
<dbReference type="InterPro" id="IPR034025">
    <property type="entry name" value="ADAM10_ADAM17"/>
</dbReference>
<evidence type="ECO:0000256" key="2">
    <source>
        <dbReference type="ARBA" id="ARBA00004479"/>
    </source>
</evidence>
<evidence type="ECO:0000256" key="11">
    <source>
        <dbReference type="ARBA" id="ARBA00023049"/>
    </source>
</evidence>
<feature type="domain" description="Disintegrin" evidence="17">
    <location>
        <begin position="465"/>
        <end position="553"/>
    </location>
</feature>
<dbReference type="Pfam" id="PF13574">
    <property type="entry name" value="Reprolysin_2"/>
    <property type="match status" value="1"/>
</dbReference>
<dbReference type="GO" id="GO:0005886">
    <property type="term" value="C:plasma membrane"/>
    <property type="evidence" value="ECO:0007669"/>
    <property type="project" value="TreeGrafter"/>
</dbReference>
<dbReference type="Gene3D" id="4.10.70.30">
    <property type="match status" value="1"/>
</dbReference>
<dbReference type="GO" id="GO:0006509">
    <property type="term" value="P:membrane protein ectodomain proteolysis"/>
    <property type="evidence" value="ECO:0007669"/>
    <property type="project" value="TreeGrafter"/>
</dbReference>
<keyword evidence="12 15" id="KW-0472">Membrane</keyword>
<gene>
    <name evidence="19" type="primary">ADAM17</name>
    <name evidence="19" type="synonym">adam17b</name>
</gene>
<proteinExistence type="predicted"/>
<dbReference type="InterPro" id="IPR001762">
    <property type="entry name" value="Disintegrin_dom"/>
</dbReference>
<dbReference type="InterPro" id="IPR001590">
    <property type="entry name" value="Peptidase_M12B"/>
</dbReference>
<evidence type="ECO:0000259" key="17">
    <source>
        <dbReference type="PROSITE" id="PS50214"/>
    </source>
</evidence>
<protein>
    <submittedName>
        <fullName evidence="19">ADAM metallopeptidase domain 17</fullName>
    </submittedName>
</protein>
<evidence type="ECO:0000256" key="8">
    <source>
        <dbReference type="ARBA" id="ARBA00022833"/>
    </source>
</evidence>
<evidence type="ECO:0000256" key="7">
    <source>
        <dbReference type="ARBA" id="ARBA00022801"/>
    </source>
</evidence>
<evidence type="ECO:0000256" key="3">
    <source>
        <dbReference type="ARBA" id="ARBA00022670"/>
    </source>
</evidence>
<dbReference type="AlphaFoldDB" id="A0A674BIM3"/>
<keyword evidence="20" id="KW-1185">Reference proteome</keyword>
<keyword evidence="3" id="KW-0645">Protease</keyword>
<dbReference type="GeneTree" id="ENSGT00940000155443"/>
<evidence type="ECO:0000256" key="16">
    <source>
        <dbReference type="SAM" id="SignalP"/>
    </source>
</evidence>
<dbReference type="CDD" id="cd14246">
    <property type="entry name" value="ADAM17_MPD"/>
    <property type="match status" value="1"/>
</dbReference>
<evidence type="ECO:0000256" key="14">
    <source>
        <dbReference type="PROSITE-ProRule" id="PRU00276"/>
    </source>
</evidence>
<dbReference type="SMART" id="SM00050">
    <property type="entry name" value="DISIN"/>
    <property type="match status" value="1"/>
</dbReference>
<dbReference type="Pfam" id="PF01562">
    <property type="entry name" value="Pep_M12B_propep"/>
    <property type="match status" value="1"/>
</dbReference>
<dbReference type="PROSITE" id="PS50215">
    <property type="entry name" value="ADAM_MEPRO"/>
    <property type="match status" value="1"/>
</dbReference>